<accession>A0AAE1HJK9</accession>
<dbReference type="Proteomes" id="UP001219518">
    <property type="component" value="Unassembled WGS sequence"/>
</dbReference>
<reference evidence="2" key="1">
    <citation type="submission" date="2021-07" db="EMBL/GenBank/DDBJ databases">
        <authorList>
            <person name="Catto M.A."/>
            <person name="Jacobson A."/>
            <person name="Kennedy G."/>
            <person name="Labadie P."/>
            <person name="Hunt B.G."/>
            <person name="Srinivasan R."/>
        </authorList>
    </citation>
    <scope>NUCLEOTIDE SEQUENCE</scope>
    <source>
        <strain evidence="2">PL_HMW_Pooled</strain>
        <tissue evidence="2">Head</tissue>
    </source>
</reference>
<feature type="region of interest" description="Disordered" evidence="1">
    <location>
        <begin position="1"/>
        <end position="73"/>
    </location>
</feature>
<feature type="non-terminal residue" evidence="2">
    <location>
        <position position="1"/>
    </location>
</feature>
<reference evidence="2" key="2">
    <citation type="journal article" date="2023" name="BMC Genomics">
        <title>Pest status, molecular evolution, and epigenetic factors derived from the genome assembly of Frankliniella fusca, a thysanopteran phytovirus vector.</title>
        <authorList>
            <person name="Catto M.A."/>
            <person name="Labadie P.E."/>
            <person name="Jacobson A.L."/>
            <person name="Kennedy G.G."/>
            <person name="Srinivasan R."/>
            <person name="Hunt B.G."/>
        </authorList>
    </citation>
    <scope>NUCLEOTIDE SEQUENCE</scope>
    <source>
        <strain evidence="2">PL_HMW_Pooled</strain>
    </source>
</reference>
<organism evidence="2 3">
    <name type="scientific">Frankliniella fusca</name>
    <dbReference type="NCBI Taxonomy" id="407009"/>
    <lineage>
        <taxon>Eukaryota</taxon>
        <taxon>Metazoa</taxon>
        <taxon>Ecdysozoa</taxon>
        <taxon>Arthropoda</taxon>
        <taxon>Hexapoda</taxon>
        <taxon>Insecta</taxon>
        <taxon>Pterygota</taxon>
        <taxon>Neoptera</taxon>
        <taxon>Paraneoptera</taxon>
        <taxon>Thysanoptera</taxon>
        <taxon>Terebrantia</taxon>
        <taxon>Thripoidea</taxon>
        <taxon>Thripidae</taxon>
        <taxon>Frankliniella</taxon>
    </lineage>
</organism>
<evidence type="ECO:0000313" key="2">
    <source>
        <dbReference type="EMBL" id="KAK3922556.1"/>
    </source>
</evidence>
<evidence type="ECO:0000256" key="1">
    <source>
        <dbReference type="SAM" id="MobiDB-lite"/>
    </source>
</evidence>
<name>A0AAE1HJK9_9NEOP</name>
<dbReference type="EMBL" id="JAHWGI010001094">
    <property type="protein sequence ID" value="KAK3922556.1"/>
    <property type="molecule type" value="Genomic_DNA"/>
</dbReference>
<dbReference type="PANTHER" id="PTHR46579:SF1">
    <property type="entry name" value="F5_8 TYPE C DOMAIN-CONTAINING PROTEIN"/>
    <property type="match status" value="1"/>
</dbReference>
<sequence length="811" mass="91676">SGNVCGPPLSASTSLGDNVEAEGMSADGESSGDELETCFNVSTEQEAGLESDDESLHSLGSDTSNAGPGQSDDMHHWDSAQFLLYLREEAMISQSALNKAVDGVDELFSKVSNSIKDRILEGIDASGSVSEDHIKKTFGEFSSGMFSGVDSKETLQSFAKEHLEVLEPEEVELYTTEEWRDGKIHTVQHKAYLSPFLPSLKRLLTRPDVLSCVENPAELQEEGVYRSFRDGKHTKEHPILSKEGSVGVICAFDELEVSSPLGPKKHKLALYYWTLANFSPHMRASLKSVQLMAIAWSKDLKDTSKTLSQSVSLDLKYERHKKIFSPFLEDIRKLEKGIQIVVNGTPKTITGTLLCVCGDTPAVNVLGGFKESVGIAHKPCHKCEADHNEAKRIFHEEAFQKRTPERLNLQLQELNNSRTLKNRQEKSTLYGINGPPVFSDIIGLCPVQSYCYDLLHVLHEGVLEAHCRVLLKYAVGKALLTLEEINADVRLMSCQLFSKDRPAAMLPGHLDSGLRQSAAQMLSLALCLPFTLVKKSETNAALKERLLNFARLLQISMGLLAYELTSQHLVQLRRMIQIHHETFTVHYPEFDITPKFHYLIHIPSQIENFGPSRVTWCFRFEAMHSYIKNIIRITKNFINPPLSISKRYESLRASQMLVRPRQQPQNFIEKDDVHTWLREVKVGEHRHKNLLCQVFDQQEKIQSCKSIKTKGSVFCINSIVLLDNQPSFGKVIEILFHDDMKILIVAVLKTVKYEILCNAYYLHDSDPPEAVKMYFLENLEHFHPFISMSVHADHQNLWVIPKYHKIGFNHP</sequence>
<gene>
    <name evidence="2" type="ORF">KUF71_012013</name>
</gene>
<dbReference type="InterPro" id="IPR041078">
    <property type="entry name" value="Plavaka"/>
</dbReference>
<dbReference type="AlphaFoldDB" id="A0AAE1HJK9"/>
<feature type="compositionally biased region" description="Polar residues" evidence="1">
    <location>
        <begin position="58"/>
        <end position="68"/>
    </location>
</feature>
<evidence type="ECO:0000313" key="3">
    <source>
        <dbReference type="Proteomes" id="UP001219518"/>
    </source>
</evidence>
<comment type="caution">
    <text evidence="2">The sequence shown here is derived from an EMBL/GenBank/DDBJ whole genome shotgun (WGS) entry which is preliminary data.</text>
</comment>
<protein>
    <submittedName>
        <fullName evidence="2">Alpha-L-arabinofuranosidase C</fullName>
    </submittedName>
</protein>
<dbReference type="Pfam" id="PF18759">
    <property type="entry name" value="Plavaka"/>
    <property type="match status" value="1"/>
</dbReference>
<proteinExistence type="predicted"/>
<keyword evidence="3" id="KW-1185">Reference proteome</keyword>
<dbReference type="PANTHER" id="PTHR46579">
    <property type="entry name" value="F5/8 TYPE C DOMAIN-CONTAINING PROTEIN-RELATED"/>
    <property type="match status" value="1"/>
</dbReference>